<dbReference type="InterPro" id="IPR043519">
    <property type="entry name" value="NT_sf"/>
</dbReference>
<protein>
    <submittedName>
        <fullName evidence="11">Putative nucleotidyltransferase</fullName>
    </submittedName>
</protein>
<name>A0A0M4D099_9BACT</name>
<dbReference type="Gene3D" id="3.30.460.10">
    <property type="entry name" value="Beta Polymerase, domain 2"/>
    <property type="match status" value="1"/>
</dbReference>
<dbReference type="PATRIC" id="fig|1603606.3.peg.1700"/>
<evidence type="ECO:0000256" key="3">
    <source>
        <dbReference type="ARBA" id="ARBA00022679"/>
    </source>
</evidence>
<dbReference type="SUPFAM" id="SSF81301">
    <property type="entry name" value="Nucleotidyltransferase"/>
    <property type="match status" value="1"/>
</dbReference>
<accession>A0A0M4D099</accession>
<keyword evidence="4" id="KW-0548">Nucleotidyltransferase</keyword>
<evidence type="ECO:0000259" key="10">
    <source>
        <dbReference type="Pfam" id="PF01909"/>
    </source>
</evidence>
<evidence type="ECO:0000313" key="11">
    <source>
        <dbReference type="EMBL" id="ALC16340.1"/>
    </source>
</evidence>
<evidence type="ECO:0000256" key="8">
    <source>
        <dbReference type="ARBA" id="ARBA00022842"/>
    </source>
</evidence>
<evidence type="ECO:0000256" key="6">
    <source>
        <dbReference type="ARBA" id="ARBA00022741"/>
    </source>
</evidence>
<keyword evidence="2" id="KW-1277">Toxin-antitoxin system</keyword>
<keyword evidence="12" id="KW-1185">Reference proteome</keyword>
<dbReference type="STRING" id="1603606.DSOUD_1561"/>
<dbReference type="PANTHER" id="PTHR33571:SF12">
    <property type="entry name" value="BSL3053 PROTEIN"/>
    <property type="match status" value="1"/>
</dbReference>
<keyword evidence="7" id="KW-0067">ATP-binding</keyword>
<proteinExistence type="inferred from homology"/>
<evidence type="ECO:0000256" key="1">
    <source>
        <dbReference type="ARBA" id="ARBA00001946"/>
    </source>
</evidence>
<keyword evidence="5" id="KW-0479">Metal-binding</keyword>
<evidence type="ECO:0000256" key="9">
    <source>
        <dbReference type="ARBA" id="ARBA00038276"/>
    </source>
</evidence>
<dbReference type="PANTHER" id="PTHR33571">
    <property type="entry name" value="SSL8005 PROTEIN"/>
    <property type="match status" value="1"/>
</dbReference>
<dbReference type="RefSeq" id="WP_053550457.1">
    <property type="nucleotide sequence ID" value="NZ_CP010802.1"/>
</dbReference>
<keyword evidence="6" id="KW-0547">Nucleotide-binding</keyword>
<reference evidence="11 12" key="1">
    <citation type="submission" date="2015-07" db="EMBL/GenBank/DDBJ databases">
        <title>Isolation and Genomic Characterization of a Novel Halophilic Metal-Reducing Deltaproteobacterium from the Deep Subsurface.</title>
        <authorList>
            <person name="Badalamenti J.P."/>
            <person name="Summers Z.M."/>
            <person name="Gralnick J.A."/>
            <person name="Bond D.R."/>
        </authorList>
    </citation>
    <scope>NUCLEOTIDE SEQUENCE [LARGE SCALE GENOMIC DNA]</scope>
    <source>
        <strain evidence="11 12">WTL</strain>
    </source>
</reference>
<keyword evidence="3 11" id="KW-0808">Transferase</keyword>
<gene>
    <name evidence="11" type="ORF">DSOUD_1561</name>
</gene>
<dbReference type="InterPro" id="IPR052038">
    <property type="entry name" value="Type-VII_TA_antitoxin"/>
</dbReference>
<dbReference type="Pfam" id="PF01909">
    <property type="entry name" value="NTP_transf_2"/>
    <property type="match status" value="1"/>
</dbReference>
<feature type="domain" description="Polymerase nucleotidyl transferase" evidence="10">
    <location>
        <begin position="11"/>
        <end position="91"/>
    </location>
</feature>
<dbReference type="GO" id="GO:0005524">
    <property type="term" value="F:ATP binding"/>
    <property type="evidence" value="ECO:0007669"/>
    <property type="project" value="UniProtKB-KW"/>
</dbReference>
<sequence>MNRAQIIQRLSEHKEELDAFGVRSLSLFGSVVRGEERPDSDIDILVEFERVGGLFEFVRLKNYLEKTLGQSVDLVTPDALKPQLREKILRESVHAV</sequence>
<dbReference type="Proteomes" id="UP000057158">
    <property type="component" value="Chromosome"/>
</dbReference>
<dbReference type="EMBL" id="CP010802">
    <property type="protein sequence ID" value="ALC16340.1"/>
    <property type="molecule type" value="Genomic_DNA"/>
</dbReference>
<evidence type="ECO:0000256" key="5">
    <source>
        <dbReference type="ARBA" id="ARBA00022723"/>
    </source>
</evidence>
<dbReference type="GO" id="GO:0046872">
    <property type="term" value="F:metal ion binding"/>
    <property type="evidence" value="ECO:0007669"/>
    <property type="project" value="UniProtKB-KW"/>
</dbReference>
<comment type="similarity">
    <text evidence="9">Belongs to the MntA antitoxin family.</text>
</comment>
<evidence type="ECO:0000256" key="4">
    <source>
        <dbReference type="ARBA" id="ARBA00022695"/>
    </source>
</evidence>
<dbReference type="AlphaFoldDB" id="A0A0M4D099"/>
<evidence type="ECO:0000256" key="7">
    <source>
        <dbReference type="ARBA" id="ARBA00022840"/>
    </source>
</evidence>
<dbReference type="KEGG" id="des:DSOUD_1561"/>
<keyword evidence="8" id="KW-0460">Magnesium</keyword>
<evidence type="ECO:0000256" key="2">
    <source>
        <dbReference type="ARBA" id="ARBA00022649"/>
    </source>
</evidence>
<dbReference type="OrthoDB" id="5422227at2"/>
<comment type="cofactor">
    <cofactor evidence="1">
        <name>Mg(2+)</name>
        <dbReference type="ChEBI" id="CHEBI:18420"/>
    </cofactor>
</comment>
<dbReference type="GO" id="GO:0016779">
    <property type="term" value="F:nucleotidyltransferase activity"/>
    <property type="evidence" value="ECO:0007669"/>
    <property type="project" value="UniProtKB-KW"/>
</dbReference>
<organism evidence="11 12">
    <name type="scientific">Desulfuromonas soudanensis</name>
    <dbReference type="NCBI Taxonomy" id="1603606"/>
    <lineage>
        <taxon>Bacteria</taxon>
        <taxon>Pseudomonadati</taxon>
        <taxon>Thermodesulfobacteriota</taxon>
        <taxon>Desulfuromonadia</taxon>
        <taxon>Desulfuromonadales</taxon>
        <taxon>Desulfuromonadaceae</taxon>
        <taxon>Desulfuromonas</taxon>
    </lineage>
</organism>
<evidence type="ECO:0000313" key="12">
    <source>
        <dbReference type="Proteomes" id="UP000057158"/>
    </source>
</evidence>
<dbReference type="InterPro" id="IPR002934">
    <property type="entry name" value="Polymerase_NTP_transf_dom"/>
</dbReference>
<dbReference type="CDD" id="cd05403">
    <property type="entry name" value="NT_KNTase_like"/>
    <property type="match status" value="1"/>
</dbReference>